<reference evidence="2" key="1">
    <citation type="submission" date="2015-06" db="EMBL/GenBank/DDBJ databases">
        <title>Expansion of signal transduction pathways in fungi by whole-genome duplication.</title>
        <authorList>
            <consortium name="DOE Joint Genome Institute"/>
            <person name="Corrochano L.M."/>
            <person name="Kuo A."/>
            <person name="Marcet-Houben M."/>
            <person name="Polaino S."/>
            <person name="Salamov A."/>
            <person name="Villalobos J.M."/>
            <person name="Alvarez M.I."/>
            <person name="Avalos J."/>
            <person name="Benito E.P."/>
            <person name="Benoit I."/>
            <person name="Burger G."/>
            <person name="Camino L.P."/>
            <person name="Canovas D."/>
            <person name="Cerda-Olmedo E."/>
            <person name="Cheng J.-F."/>
            <person name="Dominguez A."/>
            <person name="Elias M."/>
            <person name="Eslava A.P."/>
            <person name="Glaser F."/>
            <person name="Grimwood J."/>
            <person name="Gutierrez G."/>
            <person name="Heitman J."/>
            <person name="Henrissat B."/>
            <person name="Iturriaga E.A."/>
            <person name="Lang B.F."/>
            <person name="Lavin J.L."/>
            <person name="Lee S."/>
            <person name="Li W."/>
            <person name="Lindquist E."/>
            <person name="Lopez-Garcia S."/>
            <person name="Luque E.M."/>
            <person name="Marcos A.T."/>
            <person name="Martin J."/>
            <person name="McCluskey K."/>
            <person name="Medina H.R."/>
            <person name="Miralles-Duran A."/>
            <person name="Miyazaki A."/>
            <person name="Munoz-Torres E."/>
            <person name="Oguiza J.A."/>
            <person name="Ohm R."/>
            <person name="Olmedo M."/>
            <person name="Orejas M."/>
            <person name="Ortiz-Castellanos L."/>
            <person name="Pisabarro A.G."/>
            <person name="Rodriguez-Romero J."/>
            <person name="Ruiz-Herrera J."/>
            <person name="Ruiz-Vazquez R."/>
            <person name="Sanz C."/>
            <person name="Schackwitz W."/>
            <person name="Schmutz J."/>
            <person name="Shahriari M."/>
            <person name="Shelest E."/>
            <person name="Silva-Franco F."/>
            <person name="Soanes D."/>
            <person name="Syed K."/>
            <person name="Tagua V.G."/>
            <person name="Talbot N.J."/>
            <person name="Thon M."/>
            <person name="De vries R.P."/>
            <person name="Wiebenga A."/>
            <person name="Yadav J.S."/>
            <person name="Braun E.L."/>
            <person name="Baker S."/>
            <person name="Garre V."/>
            <person name="Horwitz B."/>
            <person name="Torres-Martinez S."/>
            <person name="Idnurm A."/>
            <person name="Herrera-Estrella A."/>
            <person name="Gabaldon T."/>
            <person name="Grigoriev I.V."/>
        </authorList>
    </citation>
    <scope>NUCLEOTIDE SEQUENCE [LARGE SCALE GENOMIC DNA]</scope>
    <source>
        <strain evidence="2">NRRL 1555(-)</strain>
    </source>
</reference>
<dbReference type="EMBL" id="KV440987">
    <property type="protein sequence ID" value="OAD70812.1"/>
    <property type="molecule type" value="Genomic_DNA"/>
</dbReference>
<sequence>MDQITIILDMLLRECPALETLSMVHGFIVCRPGSFIFPTDHALCNLFLKDVDVSAKTLKMFATSCKKLSSMKLELVRLAVSSRRTDTLETFIDMSSIHFSELRFEKVKVFNIVNKYESNMIKFSSSMVPTENIWLDCQHSIYENHKHSSLKLNNENEDVSKKVEDLNSSLTRAPAEDANDDIDENKDVSSVARWISEPPEQRVTFKYGSLKKFVFKGKQRA</sequence>
<evidence type="ECO:0000313" key="2">
    <source>
        <dbReference type="Proteomes" id="UP000077315"/>
    </source>
</evidence>
<dbReference type="GeneID" id="28994896"/>
<organism evidence="1 2">
    <name type="scientific">Phycomyces blakesleeanus (strain ATCC 8743b / DSM 1359 / FGSC 10004 / NBRC 33097 / NRRL 1555)</name>
    <dbReference type="NCBI Taxonomy" id="763407"/>
    <lineage>
        <taxon>Eukaryota</taxon>
        <taxon>Fungi</taxon>
        <taxon>Fungi incertae sedis</taxon>
        <taxon>Mucoromycota</taxon>
        <taxon>Mucoromycotina</taxon>
        <taxon>Mucoromycetes</taxon>
        <taxon>Mucorales</taxon>
        <taxon>Phycomycetaceae</taxon>
        <taxon>Phycomyces</taxon>
    </lineage>
</organism>
<evidence type="ECO:0000313" key="1">
    <source>
        <dbReference type="EMBL" id="OAD70812.1"/>
    </source>
</evidence>
<dbReference type="Proteomes" id="UP000077315">
    <property type="component" value="Unassembled WGS sequence"/>
</dbReference>
<evidence type="ECO:0008006" key="3">
    <source>
        <dbReference type="Google" id="ProtNLM"/>
    </source>
</evidence>
<dbReference type="VEuPathDB" id="FungiDB:PHYBLDRAFT_159468"/>
<dbReference type="AlphaFoldDB" id="A0A162TTA7"/>
<proteinExistence type="predicted"/>
<accession>A0A162TTA7</accession>
<gene>
    <name evidence="1" type="ORF">PHYBLDRAFT_159468</name>
</gene>
<dbReference type="InParanoid" id="A0A162TTA7"/>
<dbReference type="RefSeq" id="XP_018288852.1">
    <property type="nucleotide sequence ID" value="XM_018433990.1"/>
</dbReference>
<protein>
    <recommendedName>
        <fullName evidence="3">F-box domain-containing protein</fullName>
    </recommendedName>
</protein>
<keyword evidence="2" id="KW-1185">Reference proteome</keyword>
<name>A0A162TTA7_PHYB8</name>